<comment type="caution">
    <text evidence="2">The sequence shown here is derived from an EMBL/GenBank/DDBJ whole genome shotgun (WGS) entry which is preliminary data.</text>
</comment>
<dbReference type="OrthoDB" id="796197at2"/>
<feature type="transmembrane region" description="Helical" evidence="1">
    <location>
        <begin position="86"/>
        <end position="107"/>
    </location>
</feature>
<dbReference type="RefSeq" id="WP_113647619.1">
    <property type="nucleotide sequence ID" value="NZ_QMHN01000003.1"/>
</dbReference>
<keyword evidence="1" id="KW-1133">Transmembrane helix</keyword>
<protein>
    <submittedName>
        <fullName evidence="2">Uncharacterized protein</fullName>
    </submittedName>
</protein>
<dbReference type="EMBL" id="SAYW01000003">
    <property type="protein sequence ID" value="RWU07710.1"/>
    <property type="molecule type" value="Genomic_DNA"/>
</dbReference>
<evidence type="ECO:0000313" key="3">
    <source>
        <dbReference type="Proteomes" id="UP000284120"/>
    </source>
</evidence>
<evidence type="ECO:0000256" key="1">
    <source>
        <dbReference type="SAM" id="Phobius"/>
    </source>
</evidence>
<dbReference type="AlphaFoldDB" id="A0A443YV04"/>
<keyword evidence="3" id="KW-1185">Reference proteome</keyword>
<keyword evidence="1" id="KW-0812">Transmembrane</keyword>
<proteinExistence type="predicted"/>
<sequence length="166" mass="18971">MTKQEEQLWNYIDGFCNDKEKVEIEAKLATDAELRLLYTQLLEINKQLATHVEIDEPSMAFTRKVMDQVQHEMVPVALKTKVDHRIIYAIGGFFAMILLGVVGYAFATADFGQVKLPAFGLDREIEQLVSPTVLRSFFFINAVLLLIYLDSFIRKGNRKAQKKGEL</sequence>
<keyword evidence="1" id="KW-0472">Membrane</keyword>
<name>A0A443YV04_9SPHI</name>
<evidence type="ECO:0000313" key="2">
    <source>
        <dbReference type="EMBL" id="RWU07710.1"/>
    </source>
</evidence>
<feature type="transmembrane region" description="Helical" evidence="1">
    <location>
        <begin position="133"/>
        <end position="153"/>
    </location>
</feature>
<accession>A0A443YV04</accession>
<gene>
    <name evidence="2" type="ORF">DPV69_12075</name>
</gene>
<reference evidence="2 3" key="1">
    <citation type="submission" date="2018-06" db="EMBL/GenBank/DDBJ databases">
        <title>Pedobacter endophyticus sp. nov., an endophytic bacterium isolated from a leaf of Triticum aestivum.</title>
        <authorList>
            <person name="Zhang L."/>
        </authorList>
    </citation>
    <scope>NUCLEOTIDE SEQUENCE [LARGE SCALE GENOMIC DNA]</scope>
    <source>
        <strain evidence="2 3">CM134L-2</strain>
    </source>
</reference>
<organism evidence="2 3">
    <name type="scientific">Pedobacter chitinilyticus</name>
    <dbReference type="NCBI Taxonomy" id="2233776"/>
    <lineage>
        <taxon>Bacteria</taxon>
        <taxon>Pseudomonadati</taxon>
        <taxon>Bacteroidota</taxon>
        <taxon>Sphingobacteriia</taxon>
        <taxon>Sphingobacteriales</taxon>
        <taxon>Sphingobacteriaceae</taxon>
        <taxon>Pedobacter</taxon>
    </lineage>
</organism>
<dbReference type="Proteomes" id="UP000284120">
    <property type="component" value="Unassembled WGS sequence"/>
</dbReference>